<accession>A0ACB0LC94</accession>
<dbReference type="EMBL" id="CASHSV030000513">
    <property type="protein sequence ID" value="CAJ2666395.1"/>
    <property type="molecule type" value="Genomic_DNA"/>
</dbReference>
<evidence type="ECO:0000313" key="2">
    <source>
        <dbReference type="Proteomes" id="UP001177021"/>
    </source>
</evidence>
<protein>
    <submittedName>
        <fullName evidence="1">Uncharacterized protein</fullName>
    </submittedName>
</protein>
<gene>
    <name evidence="1" type="ORF">MILVUS5_LOCUS31199</name>
</gene>
<comment type="caution">
    <text evidence="1">The sequence shown here is derived from an EMBL/GenBank/DDBJ whole genome shotgun (WGS) entry which is preliminary data.</text>
</comment>
<dbReference type="Proteomes" id="UP001177021">
    <property type="component" value="Unassembled WGS sequence"/>
</dbReference>
<organism evidence="1 2">
    <name type="scientific">Trifolium pratense</name>
    <name type="common">Red clover</name>
    <dbReference type="NCBI Taxonomy" id="57577"/>
    <lineage>
        <taxon>Eukaryota</taxon>
        <taxon>Viridiplantae</taxon>
        <taxon>Streptophyta</taxon>
        <taxon>Embryophyta</taxon>
        <taxon>Tracheophyta</taxon>
        <taxon>Spermatophyta</taxon>
        <taxon>Magnoliopsida</taxon>
        <taxon>eudicotyledons</taxon>
        <taxon>Gunneridae</taxon>
        <taxon>Pentapetalae</taxon>
        <taxon>rosids</taxon>
        <taxon>fabids</taxon>
        <taxon>Fabales</taxon>
        <taxon>Fabaceae</taxon>
        <taxon>Papilionoideae</taxon>
        <taxon>50 kb inversion clade</taxon>
        <taxon>NPAAA clade</taxon>
        <taxon>Hologalegina</taxon>
        <taxon>IRL clade</taxon>
        <taxon>Trifolieae</taxon>
        <taxon>Trifolium</taxon>
    </lineage>
</organism>
<reference evidence="1" key="1">
    <citation type="submission" date="2023-10" db="EMBL/GenBank/DDBJ databases">
        <authorList>
            <person name="Rodriguez Cubillos JULIANA M."/>
            <person name="De Vega J."/>
        </authorList>
    </citation>
    <scope>NUCLEOTIDE SEQUENCE</scope>
</reference>
<evidence type="ECO:0000313" key="1">
    <source>
        <dbReference type="EMBL" id="CAJ2666395.1"/>
    </source>
</evidence>
<proteinExistence type="predicted"/>
<keyword evidence="2" id="KW-1185">Reference proteome</keyword>
<sequence length="443" mass="51887">MEAQPNGHNVNEPETELTEMLEVVVLPEESGTHEHCIYKVPQKIRLVNPQAYTPRIISIGPFHSPHGSNSDENNLQEMEELKLKYLKGFLNRTNISVDDLVFKVKELENKIRNCYAARFDNKDFVKFIIVDACFIIEHFLRYKSEINWKKDDPILMKPWLLNDIFRDLLLLENQLPFFVLDEIYKLANINREHESFITITIHYFNEFNLQNLNSEHFTDPNKLPEHFTDLLRTFLLPSSFEFTHQETGITDHAKEQVYSMSQLSEAGLKFELSDSKCLLDLKFDKGVLKMPFFLVHDSTERYVRNILAFEECHISDKRSAYISQYFTLLDMLINTEKDVSILVDKKIIINWTSDANAVATIVNTLCKNASMPKYNAEYLSLFKRLNDFYENPRNKYKAVFVHEYFNTPWKKVSTLTAVSLVLFTLIQAVCSIWSLVKSYKDKK</sequence>
<name>A0ACB0LC94_TRIPR</name>